<dbReference type="Proteomes" id="UP000186524">
    <property type="component" value="Unassembled WGS sequence"/>
</dbReference>
<sequence>MATIHELIEQAEVESRDEKARRYGLIVAVSGEVYTLSVSKHSVVYVEYVAGKWDAWRETHSPNKKEPISYKEIARAQDIEFVFAKVCNYFDFLEKRRRGRK</sequence>
<keyword evidence="2" id="KW-1185">Reference proteome</keyword>
<accession>A0A1Q5NZE1</accession>
<dbReference type="EMBL" id="MRWQ01000024">
    <property type="protein sequence ID" value="OKL35375.1"/>
    <property type="molecule type" value="Genomic_DNA"/>
</dbReference>
<proteinExistence type="predicted"/>
<dbReference type="AlphaFoldDB" id="A0A1Q5NZE1"/>
<dbReference type="RefSeq" id="WP_073712821.1">
    <property type="nucleotide sequence ID" value="NZ_MRWQ01000024.1"/>
</dbReference>
<gene>
    <name evidence="1" type="ORF">BLL40_15800</name>
</gene>
<name>A0A1Q5NZE1_9BACI</name>
<dbReference type="OrthoDB" id="2406167at2"/>
<dbReference type="STRING" id="1714354.BLL40_15800"/>
<protein>
    <submittedName>
        <fullName evidence="1">Uncharacterized protein</fullName>
    </submittedName>
</protein>
<reference evidence="1 2" key="1">
    <citation type="submission" date="2016-12" db="EMBL/GenBank/DDBJ databases">
        <title>Domibacillus sp. SAOS 44 whole genome sequencing.</title>
        <authorList>
            <person name="Verma A."/>
            <person name="Krishnamurthi S."/>
        </authorList>
    </citation>
    <scope>NUCLEOTIDE SEQUENCE [LARGE SCALE GENOMIC DNA]</scope>
    <source>
        <strain evidence="1 2">SAOS 44</strain>
    </source>
</reference>
<comment type="caution">
    <text evidence="1">The sequence shown here is derived from an EMBL/GenBank/DDBJ whole genome shotgun (WGS) entry which is preliminary data.</text>
</comment>
<evidence type="ECO:0000313" key="1">
    <source>
        <dbReference type="EMBL" id="OKL35375.1"/>
    </source>
</evidence>
<organism evidence="1 2">
    <name type="scientific">Domibacillus mangrovi</name>
    <dbReference type="NCBI Taxonomy" id="1714354"/>
    <lineage>
        <taxon>Bacteria</taxon>
        <taxon>Bacillati</taxon>
        <taxon>Bacillota</taxon>
        <taxon>Bacilli</taxon>
        <taxon>Bacillales</taxon>
        <taxon>Bacillaceae</taxon>
        <taxon>Domibacillus</taxon>
    </lineage>
</organism>
<evidence type="ECO:0000313" key="2">
    <source>
        <dbReference type="Proteomes" id="UP000186524"/>
    </source>
</evidence>